<dbReference type="OrthoDB" id="3009728at2759"/>
<evidence type="ECO:0000313" key="5">
    <source>
        <dbReference type="Proteomes" id="UP000756346"/>
    </source>
</evidence>
<proteinExistence type="predicted"/>
<feature type="chain" id="PRO_5040411115" evidence="3">
    <location>
        <begin position="21"/>
        <end position="418"/>
    </location>
</feature>
<evidence type="ECO:0000313" key="4">
    <source>
        <dbReference type="EMBL" id="KAH7017945.1"/>
    </source>
</evidence>
<protein>
    <submittedName>
        <fullName evidence="4">Uncharacterized protein</fullName>
    </submittedName>
</protein>
<feature type="compositionally biased region" description="Basic and acidic residues" evidence="1">
    <location>
        <begin position="236"/>
        <end position="257"/>
    </location>
</feature>
<dbReference type="EMBL" id="JAGTJQ010000011">
    <property type="protein sequence ID" value="KAH7017945.1"/>
    <property type="molecule type" value="Genomic_DNA"/>
</dbReference>
<keyword evidence="2" id="KW-0472">Membrane</keyword>
<feature type="signal peptide" evidence="3">
    <location>
        <begin position="1"/>
        <end position="20"/>
    </location>
</feature>
<feature type="transmembrane region" description="Helical" evidence="2">
    <location>
        <begin position="205"/>
        <end position="223"/>
    </location>
</feature>
<evidence type="ECO:0000256" key="1">
    <source>
        <dbReference type="SAM" id="MobiDB-lite"/>
    </source>
</evidence>
<keyword evidence="2" id="KW-0812">Transmembrane</keyword>
<reference evidence="4" key="1">
    <citation type="journal article" date="2021" name="Nat. Commun.">
        <title>Genetic determinants of endophytism in the Arabidopsis root mycobiome.</title>
        <authorList>
            <person name="Mesny F."/>
            <person name="Miyauchi S."/>
            <person name="Thiergart T."/>
            <person name="Pickel B."/>
            <person name="Atanasova L."/>
            <person name="Karlsson M."/>
            <person name="Huettel B."/>
            <person name="Barry K.W."/>
            <person name="Haridas S."/>
            <person name="Chen C."/>
            <person name="Bauer D."/>
            <person name="Andreopoulos W."/>
            <person name="Pangilinan J."/>
            <person name="LaButti K."/>
            <person name="Riley R."/>
            <person name="Lipzen A."/>
            <person name="Clum A."/>
            <person name="Drula E."/>
            <person name="Henrissat B."/>
            <person name="Kohler A."/>
            <person name="Grigoriev I.V."/>
            <person name="Martin F.M."/>
            <person name="Hacquard S."/>
        </authorList>
    </citation>
    <scope>NUCLEOTIDE SEQUENCE</scope>
    <source>
        <strain evidence="4">MPI-CAGE-CH-0230</strain>
    </source>
</reference>
<keyword evidence="2" id="KW-1133">Transmembrane helix</keyword>
<dbReference type="GeneID" id="70190781"/>
<sequence>MAFTQTCLALLVLVIGVAQATPTTNFDKFFPFWDPMLQEILRENCSSEYATYKTGEREPGSPLSGLITPVINCILETLPEFKRPNSAPAPSSLTLGSTPAETALLGLRRPILATLLALGSPSVAIMRTSDFMTTISELVEKGDTRPTTIRASRWRYVTSRWRMAMSVAEYLVTMLAVATVVYLAYQLGFNAVVMLAPGTIFLLPLWTFICIIIHLGGVLILYLKLHIDHKTPCAQQQKHDFRPAHPLRNHDSSRSDDSLQQQVQQQQHYSTAASEPSKVGILRRRTTTLSQEFTPAAFQEPTRLRWRRETILVNFLIWLLSIGTLVNLVLGSMIFSSLLFFSVRDVLLIVGRYFVSTLICRAIVRIELSGMKECTYYEPMDDEDDDDDEHRVMRNSGAAFETIPLKNVQHPYGREVSG</sequence>
<evidence type="ECO:0000256" key="3">
    <source>
        <dbReference type="SAM" id="SignalP"/>
    </source>
</evidence>
<feature type="transmembrane region" description="Helical" evidence="2">
    <location>
        <begin position="163"/>
        <end position="185"/>
    </location>
</feature>
<name>A0A9P8XTB6_9PEZI</name>
<accession>A0A9P8XTB6</accession>
<evidence type="ECO:0000256" key="2">
    <source>
        <dbReference type="SAM" id="Phobius"/>
    </source>
</evidence>
<dbReference type="AlphaFoldDB" id="A0A9P8XTB6"/>
<gene>
    <name evidence="4" type="ORF">B0I36DRAFT_388269</name>
</gene>
<keyword evidence="5" id="KW-1185">Reference proteome</keyword>
<organism evidence="4 5">
    <name type="scientific">Microdochium trichocladiopsis</name>
    <dbReference type="NCBI Taxonomy" id="1682393"/>
    <lineage>
        <taxon>Eukaryota</taxon>
        <taxon>Fungi</taxon>
        <taxon>Dikarya</taxon>
        <taxon>Ascomycota</taxon>
        <taxon>Pezizomycotina</taxon>
        <taxon>Sordariomycetes</taxon>
        <taxon>Xylariomycetidae</taxon>
        <taxon>Xylariales</taxon>
        <taxon>Microdochiaceae</taxon>
        <taxon>Microdochium</taxon>
    </lineage>
</organism>
<comment type="caution">
    <text evidence="4">The sequence shown here is derived from an EMBL/GenBank/DDBJ whole genome shotgun (WGS) entry which is preliminary data.</text>
</comment>
<feature type="transmembrane region" description="Helical" evidence="2">
    <location>
        <begin position="311"/>
        <end position="340"/>
    </location>
</feature>
<dbReference type="RefSeq" id="XP_046006212.1">
    <property type="nucleotide sequence ID" value="XM_046161235.1"/>
</dbReference>
<keyword evidence="3" id="KW-0732">Signal</keyword>
<dbReference type="Proteomes" id="UP000756346">
    <property type="component" value="Unassembled WGS sequence"/>
</dbReference>
<feature type="region of interest" description="Disordered" evidence="1">
    <location>
        <begin position="236"/>
        <end position="258"/>
    </location>
</feature>